<dbReference type="STRING" id="1219383.SAMN05421733_11710"/>
<dbReference type="RefSeq" id="WP_092750142.1">
    <property type="nucleotide sequence ID" value="NZ_FMYL01000017.1"/>
</dbReference>
<dbReference type="Proteomes" id="UP000242501">
    <property type="component" value="Unassembled WGS sequence"/>
</dbReference>
<evidence type="ECO:0000313" key="2">
    <source>
        <dbReference type="Proteomes" id="UP000242501"/>
    </source>
</evidence>
<accession>A0A1G6KES2</accession>
<dbReference type="OrthoDB" id="9778250at2"/>
<dbReference type="AlphaFoldDB" id="A0A1G6KES2"/>
<protein>
    <submittedName>
        <fullName evidence="1">A nuclease family of the HNH/ENDO VII superfamily with conserved AHH</fullName>
    </submittedName>
</protein>
<dbReference type="Pfam" id="PF14412">
    <property type="entry name" value="AHH"/>
    <property type="match status" value="1"/>
</dbReference>
<gene>
    <name evidence="1" type="ORF">SAMN05421733_11710</name>
</gene>
<sequence>MTNTPKTFNAEFQIHHILPTEVFNNESFGEDLIRILDGVNQLQSANNRIAMFTTQASADLFRILQNQTAELRNIETAGTWHKGFGHNGYNRAVEKSLNRIFNGEVMLPPELQRLAVIDLQATLKKCSWTVLLIFMQKMLNSV</sequence>
<proteinExistence type="predicted"/>
<dbReference type="InterPro" id="IPR032871">
    <property type="entry name" value="AHH_dom_containing"/>
</dbReference>
<reference evidence="2" key="1">
    <citation type="submission" date="2016-09" db="EMBL/GenBank/DDBJ databases">
        <authorList>
            <person name="Varghese N."/>
            <person name="Submissions S."/>
        </authorList>
    </citation>
    <scope>NUCLEOTIDE SEQUENCE [LARGE SCALE GENOMIC DNA]</scope>
    <source>
        <strain evidence="2">ANC 4422</strain>
    </source>
</reference>
<keyword evidence="2" id="KW-1185">Reference proteome</keyword>
<dbReference type="EMBL" id="FMYL01000017">
    <property type="protein sequence ID" value="SDC29427.1"/>
    <property type="molecule type" value="Genomic_DNA"/>
</dbReference>
<name>A0A1G6KES2_9GAMM</name>
<evidence type="ECO:0000313" key="1">
    <source>
        <dbReference type="EMBL" id="SDC29427.1"/>
    </source>
</evidence>
<organism evidence="1 2">
    <name type="scientific">Acinetobacter boissieri</name>
    <dbReference type="NCBI Taxonomy" id="1219383"/>
    <lineage>
        <taxon>Bacteria</taxon>
        <taxon>Pseudomonadati</taxon>
        <taxon>Pseudomonadota</taxon>
        <taxon>Gammaproteobacteria</taxon>
        <taxon>Moraxellales</taxon>
        <taxon>Moraxellaceae</taxon>
        <taxon>Acinetobacter</taxon>
    </lineage>
</organism>